<protein>
    <submittedName>
        <fullName evidence="2">Uncharacterized protein</fullName>
    </submittedName>
</protein>
<feature type="region of interest" description="Disordered" evidence="1">
    <location>
        <begin position="201"/>
        <end position="229"/>
    </location>
</feature>
<proteinExistence type="predicted"/>
<gene>
    <name evidence="2" type="ORF">GCM10011611_67480</name>
</gene>
<reference evidence="2" key="2">
    <citation type="submission" date="2020-09" db="EMBL/GenBank/DDBJ databases">
        <authorList>
            <person name="Sun Q."/>
            <person name="Zhou Y."/>
        </authorList>
    </citation>
    <scope>NUCLEOTIDE SEQUENCE</scope>
    <source>
        <strain evidence="2">CGMCC 1.15725</strain>
    </source>
</reference>
<name>A0A8J2Z0S0_9PROT</name>
<organism evidence="2 3">
    <name type="scientific">Aliidongia dinghuensis</name>
    <dbReference type="NCBI Taxonomy" id="1867774"/>
    <lineage>
        <taxon>Bacteria</taxon>
        <taxon>Pseudomonadati</taxon>
        <taxon>Pseudomonadota</taxon>
        <taxon>Alphaproteobacteria</taxon>
        <taxon>Rhodospirillales</taxon>
        <taxon>Dongiaceae</taxon>
        <taxon>Aliidongia</taxon>
    </lineage>
</organism>
<reference evidence="2" key="1">
    <citation type="journal article" date="2014" name="Int. J. Syst. Evol. Microbiol.">
        <title>Complete genome sequence of Corynebacterium casei LMG S-19264T (=DSM 44701T), isolated from a smear-ripened cheese.</title>
        <authorList>
            <consortium name="US DOE Joint Genome Institute (JGI-PGF)"/>
            <person name="Walter F."/>
            <person name="Albersmeier A."/>
            <person name="Kalinowski J."/>
            <person name="Ruckert C."/>
        </authorList>
    </citation>
    <scope>NUCLEOTIDE SEQUENCE</scope>
    <source>
        <strain evidence="2">CGMCC 1.15725</strain>
    </source>
</reference>
<comment type="caution">
    <text evidence="2">The sequence shown here is derived from an EMBL/GenBank/DDBJ whole genome shotgun (WGS) entry which is preliminary data.</text>
</comment>
<accession>A0A8J2Z0S0</accession>
<evidence type="ECO:0000313" key="3">
    <source>
        <dbReference type="Proteomes" id="UP000646365"/>
    </source>
</evidence>
<dbReference type="EMBL" id="BMJQ01000041">
    <property type="protein sequence ID" value="GGF51498.1"/>
    <property type="molecule type" value="Genomic_DNA"/>
</dbReference>
<evidence type="ECO:0000313" key="2">
    <source>
        <dbReference type="EMBL" id="GGF51498.1"/>
    </source>
</evidence>
<sequence length="536" mass="58840">MASASITRPRAVWPDGLRIAPQRVEAVRALAEGLTRNDGEAIHAGWQGRKGWSKAVRRAEKAAGTVRDPQAFGLVLRTLYASYPSLHSHMDLRADIDLRASYGAPYLPFTIKVSILGPGVIPNAVFISSAANDEDGLSGARPAVGDRVTAMNGRPISYWLSQTATACRRNSRWQCYDDFDKQLRSGLLGWDPRRSLSLDISRDGTRQRSTYTPRAVPTRSDQHARTGCGEDDTNYRGFTSVYAGWNLCVFRSATGPGVEVWRLKSFHYAANAAVDSPKSEVDRFWTQYWKAAAPSVRTLVVDVSGNGGGDVPLPWYSLLFDNPYQEQYAEYRRLRAYDDPAVASEVADDPSHERWIARVRAEAWHTIGGYLPPVPMFCTDDDENCEGKLATPKPNGFTGVVALVLDDNCISSCAGFSWNILTKLGPRAAAYGLPDSGDSNFARLPLKLFYRGGKWNTAIGAGSIPNEKPIAIANVMVTRTTESDGRVISGKSLPVRVTVKRRWNDTANSWAERALHAALGMDGKIARSIKVPEEGN</sequence>
<dbReference type="Proteomes" id="UP000646365">
    <property type="component" value="Unassembled WGS sequence"/>
</dbReference>
<keyword evidence="3" id="KW-1185">Reference proteome</keyword>
<dbReference type="AlphaFoldDB" id="A0A8J2Z0S0"/>
<dbReference type="Gene3D" id="3.90.226.10">
    <property type="entry name" value="2-enoyl-CoA Hydratase, Chain A, domain 1"/>
    <property type="match status" value="1"/>
</dbReference>
<evidence type="ECO:0000256" key="1">
    <source>
        <dbReference type="SAM" id="MobiDB-lite"/>
    </source>
</evidence>